<feature type="active site" description="Charge relay system" evidence="5">
    <location>
        <position position="275"/>
    </location>
</feature>
<evidence type="ECO:0000256" key="6">
    <source>
        <dbReference type="PIRSR" id="PIRSR000865-2"/>
    </source>
</evidence>
<dbReference type="PRINTS" id="PR00823">
    <property type="entry name" value="PANCLIPASE"/>
</dbReference>
<dbReference type="CDD" id="cd00707">
    <property type="entry name" value="Pancreat_lipase_like"/>
    <property type="match status" value="1"/>
</dbReference>
<feature type="binding site" evidence="6">
    <location>
        <position position="216"/>
    </location>
    <ligand>
        <name>Ca(2+)</name>
        <dbReference type="ChEBI" id="CHEBI:29108"/>
    </ligand>
</feature>
<keyword evidence="11" id="KW-1185">Reference proteome</keyword>
<evidence type="ECO:0000256" key="4">
    <source>
        <dbReference type="ARBA" id="ARBA00023157"/>
    </source>
</evidence>
<dbReference type="InterPro" id="IPR033906">
    <property type="entry name" value="Lipase_N"/>
</dbReference>
<dbReference type="Proteomes" id="UP001497497">
    <property type="component" value="Unassembled WGS sequence"/>
</dbReference>
<accession>A0AAV2IBD1</accession>
<reference evidence="10 11" key="1">
    <citation type="submission" date="2024-04" db="EMBL/GenBank/DDBJ databases">
        <authorList>
            <consortium name="Genoscope - CEA"/>
            <person name="William W."/>
        </authorList>
    </citation>
    <scope>NUCLEOTIDE SEQUENCE [LARGE SCALE GENOMIC DNA]</scope>
</reference>
<dbReference type="EMBL" id="CAXITT010000557">
    <property type="protein sequence ID" value="CAL1543543.1"/>
    <property type="molecule type" value="Genomic_DNA"/>
</dbReference>
<dbReference type="GO" id="GO:0016042">
    <property type="term" value="P:lipid catabolic process"/>
    <property type="evidence" value="ECO:0007669"/>
    <property type="project" value="TreeGrafter"/>
</dbReference>
<evidence type="ECO:0000256" key="7">
    <source>
        <dbReference type="RuleBase" id="RU004262"/>
    </source>
</evidence>
<sequence length="482" mass="51333">MGILIFSTIMAAVSLAGSCVVAQADNVCYPVVGCFNNHPPNGNTHGVLPISPADMGVRMWLFTRSNRQAQDVLNYNNPGSITGSHFDPHKATKFIVHGFSSSFEKTSWILHMKDKFLNKGDFNVVGVDWSKGAVMPAYDQASANLRLVAAEIKLVLDIMKAHGLDLAKVHIVGHSLGAHLAGLVGHLFGNNVIGRISGLDPAEPNFKSQSTAVRLDKDDAIFVDVIHTDGSPFFLLIGYGLMQESGDVDFYVNGGEKQPGCTGSAPVGGSISCSHGRAHEIFLESIDTACHFTAYPCASFAQFENGECFTCNAGACSSVGYLADNYPARGKLYVDTHHASPYCGIYYHIKVFPYASAHNTSGLIYVQLTGSAGKTDFIPINSKNLILNHATEISTNVVFKNDIGNVVTAVDVKYEKDAGILGSITTGPAPTDAFTIGGLEVMTAAQKTWSASCRGTFNLHDKVALHIPTTAGRTSHACAVVG</sequence>
<evidence type="ECO:0000256" key="1">
    <source>
        <dbReference type="ARBA" id="ARBA00004613"/>
    </source>
</evidence>
<evidence type="ECO:0000256" key="3">
    <source>
        <dbReference type="ARBA" id="ARBA00022525"/>
    </source>
</evidence>
<protein>
    <recommendedName>
        <fullName evidence="9">Lipase domain-containing protein</fullName>
    </recommendedName>
</protein>
<comment type="subcellular location">
    <subcellularLocation>
        <location evidence="1">Secreted</location>
    </subcellularLocation>
</comment>
<organism evidence="10 11">
    <name type="scientific">Lymnaea stagnalis</name>
    <name type="common">Great pond snail</name>
    <name type="synonym">Helix stagnalis</name>
    <dbReference type="NCBI Taxonomy" id="6523"/>
    <lineage>
        <taxon>Eukaryota</taxon>
        <taxon>Metazoa</taxon>
        <taxon>Spiralia</taxon>
        <taxon>Lophotrochozoa</taxon>
        <taxon>Mollusca</taxon>
        <taxon>Gastropoda</taxon>
        <taxon>Heterobranchia</taxon>
        <taxon>Euthyneura</taxon>
        <taxon>Panpulmonata</taxon>
        <taxon>Hygrophila</taxon>
        <taxon>Lymnaeoidea</taxon>
        <taxon>Lymnaeidae</taxon>
        <taxon>Lymnaea</taxon>
    </lineage>
</organism>
<feature type="domain" description="Lipase" evidence="9">
    <location>
        <begin position="26"/>
        <end position="342"/>
    </location>
</feature>
<comment type="similarity">
    <text evidence="2 7">Belongs to the AB hydrolase superfamily. Lipase family.</text>
</comment>
<keyword evidence="6" id="KW-0106">Calcium</keyword>
<proteinExistence type="inferred from homology"/>
<dbReference type="InterPro" id="IPR013818">
    <property type="entry name" value="Lipase"/>
</dbReference>
<evidence type="ECO:0000256" key="2">
    <source>
        <dbReference type="ARBA" id="ARBA00010701"/>
    </source>
</evidence>
<feature type="chain" id="PRO_5043606839" description="Lipase domain-containing protein" evidence="8">
    <location>
        <begin position="25"/>
        <end position="482"/>
    </location>
</feature>
<feature type="active site" description="Charge relay system" evidence="5">
    <location>
        <position position="200"/>
    </location>
</feature>
<feature type="binding site" evidence="6">
    <location>
        <position position="219"/>
    </location>
    <ligand>
        <name>Ca(2+)</name>
        <dbReference type="ChEBI" id="CHEBI:29108"/>
    </ligand>
</feature>
<evidence type="ECO:0000259" key="9">
    <source>
        <dbReference type="Pfam" id="PF00151"/>
    </source>
</evidence>
<dbReference type="InterPro" id="IPR000734">
    <property type="entry name" value="TAG_lipase"/>
</dbReference>
<name>A0AAV2IBD1_LYMST</name>
<dbReference type="InterPro" id="IPR002331">
    <property type="entry name" value="Lipase_panc"/>
</dbReference>
<dbReference type="GO" id="GO:0004806">
    <property type="term" value="F:triacylglycerol lipase activity"/>
    <property type="evidence" value="ECO:0007669"/>
    <property type="project" value="InterPro"/>
</dbReference>
<keyword evidence="6" id="KW-0479">Metal-binding</keyword>
<dbReference type="SUPFAM" id="SSF53474">
    <property type="entry name" value="alpha/beta-Hydrolases"/>
    <property type="match status" value="1"/>
</dbReference>
<dbReference type="Gene3D" id="3.40.50.1820">
    <property type="entry name" value="alpha/beta hydrolase"/>
    <property type="match status" value="1"/>
</dbReference>
<dbReference type="PIRSF" id="PIRSF000865">
    <property type="entry name" value="Lipoprotein_lipase_LIPH"/>
    <property type="match status" value="1"/>
</dbReference>
<keyword evidence="3" id="KW-0964">Secreted</keyword>
<dbReference type="PRINTS" id="PR00821">
    <property type="entry name" value="TAGLIPASE"/>
</dbReference>
<comment type="caution">
    <text evidence="10">The sequence shown here is derived from an EMBL/GenBank/DDBJ whole genome shotgun (WGS) entry which is preliminary data.</text>
</comment>
<dbReference type="GO" id="GO:0046872">
    <property type="term" value="F:metal ion binding"/>
    <property type="evidence" value="ECO:0007669"/>
    <property type="project" value="UniProtKB-KW"/>
</dbReference>
<dbReference type="AlphaFoldDB" id="A0AAV2IBD1"/>
<gene>
    <name evidence="10" type="ORF">GSLYS_00017077001</name>
</gene>
<dbReference type="InterPro" id="IPR016272">
    <property type="entry name" value="Lipase_LIPH"/>
</dbReference>
<feature type="binding site" evidence="6">
    <location>
        <position position="214"/>
    </location>
    <ligand>
        <name>Ca(2+)</name>
        <dbReference type="ChEBI" id="CHEBI:29108"/>
    </ligand>
</feature>
<evidence type="ECO:0000313" key="11">
    <source>
        <dbReference type="Proteomes" id="UP001497497"/>
    </source>
</evidence>
<keyword evidence="4" id="KW-1015">Disulfide bond</keyword>
<dbReference type="PANTHER" id="PTHR11610">
    <property type="entry name" value="LIPASE"/>
    <property type="match status" value="1"/>
</dbReference>
<keyword evidence="8" id="KW-0732">Signal</keyword>
<evidence type="ECO:0000256" key="8">
    <source>
        <dbReference type="SAM" id="SignalP"/>
    </source>
</evidence>
<evidence type="ECO:0000256" key="5">
    <source>
        <dbReference type="PIRSR" id="PIRSR000865-1"/>
    </source>
</evidence>
<dbReference type="InterPro" id="IPR029058">
    <property type="entry name" value="AB_hydrolase_fold"/>
</dbReference>
<dbReference type="Pfam" id="PF00151">
    <property type="entry name" value="Lipase"/>
    <property type="match status" value="1"/>
</dbReference>
<dbReference type="GO" id="GO:0005615">
    <property type="term" value="C:extracellular space"/>
    <property type="evidence" value="ECO:0007669"/>
    <property type="project" value="TreeGrafter"/>
</dbReference>
<feature type="signal peptide" evidence="8">
    <location>
        <begin position="1"/>
        <end position="24"/>
    </location>
</feature>
<evidence type="ECO:0000313" key="10">
    <source>
        <dbReference type="EMBL" id="CAL1543543.1"/>
    </source>
</evidence>
<feature type="active site" description="Nucleophile" evidence="5">
    <location>
        <position position="175"/>
    </location>
</feature>